<name>A0A2P7QS88_9SPHN</name>
<feature type="signal peptide" evidence="1">
    <location>
        <begin position="1"/>
        <end position="20"/>
    </location>
</feature>
<proteinExistence type="predicted"/>
<keyword evidence="1" id="KW-0732">Signal</keyword>
<dbReference type="OrthoDB" id="1522627at2"/>
<reference evidence="2 3" key="1">
    <citation type="submission" date="2018-03" db="EMBL/GenBank/DDBJ databases">
        <title>The draft genome of Sphingosinicella sp. GL-C-18.</title>
        <authorList>
            <person name="Liu L."/>
            <person name="Li L."/>
            <person name="Liang L."/>
            <person name="Zhang X."/>
            <person name="Wang T."/>
        </authorList>
    </citation>
    <scope>NUCLEOTIDE SEQUENCE [LARGE SCALE GENOMIC DNA]</scope>
    <source>
        <strain evidence="2 3">GL-C-18</strain>
    </source>
</reference>
<protein>
    <submittedName>
        <fullName evidence="2">Uncharacterized protein</fullName>
    </submittedName>
</protein>
<keyword evidence="3" id="KW-1185">Reference proteome</keyword>
<dbReference type="EMBL" id="PXYI01000003">
    <property type="protein sequence ID" value="PSJ40819.1"/>
    <property type="molecule type" value="Genomic_DNA"/>
</dbReference>
<dbReference type="Proteomes" id="UP000241167">
    <property type="component" value="Unassembled WGS sequence"/>
</dbReference>
<dbReference type="PROSITE" id="PS51257">
    <property type="entry name" value="PROKAR_LIPOPROTEIN"/>
    <property type="match status" value="1"/>
</dbReference>
<dbReference type="AlphaFoldDB" id="A0A2P7QS88"/>
<evidence type="ECO:0000313" key="2">
    <source>
        <dbReference type="EMBL" id="PSJ40819.1"/>
    </source>
</evidence>
<organism evidence="2 3">
    <name type="scientific">Allosphingosinicella deserti</name>
    <dbReference type="NCBI Taxonomy" id="2116704"/>
    <lineage>
        <taxon>Bacteria</taxon>
        <taxon>Pseudomonadati</taxon>
        <taxon>Pseudomonadota</taxon>
        <taxon>Alphaproteobacteria</taxon>
        <taxon>Sphingomonadales</taxon>
        <taxon>Sphingomonadaceae</taxon>
        <taxon>Allosphingosinicella</taxon>
    </lineage>
</organism>
<evidence type="ECO:0000313" key="3">
    <source>
        <dbReference type="Proteomes" id="UP000241167"/>
    </source>
</evidence>
<dbReference type="RefSeq" id="WP_106512972.1">
    <property type="nucleotide sequence ID" value="NZ_PXYI01000003.1"/>
</dbReference>
<evidence type="ECO:0000256" key="1">
    <source>
        <dbReference type="SAM" id="SignalP"/>
    </source>
</evidence>
<comment type="caution">
    <text evidence="2">The sequence shown here is derived from an EMBL/GenBank/DDBJ whole genome shotgun (WGS) entry which is preliminary data.</text>
</comment>
<gene>
    <name evidence="2" type="ORF">C7I55_11060</name>
</gene>
<sequence>MTRAAPLFPLPLIVAIVACSAPDLSIPARPVTDSEEVRWNGLAVRPTGTPDNLSLLFSRAGTVVHRERDPRAQDWGLFPPRDLDGDGADDLHAWFWSGGAHCCITHLVYSGTMTGDPVSPTVAWRLEQGDGDPIGFETVPGHSRPVLAVPDSSSAYVSGAFADTPMFPYFVEATPSGLRLAGALMQSAEPGGGPAILRDGATARAAFVRAAFGSEIAQTGRIPSAAERIRVLRGRLDTLLAAKAPGVSAADALAGADLLPDVERHIKLYCVYDSACDIPALAAEIEGSRPGVLGAWTSELDESWRKSPLFALKRSAR</sequence>
<feature type="chain" id="PRO_5015181582" evidence="1">
    <location>
        <begin position="21"/>
        <end position="317"/>
    </location>
</feature>
<accession>A0A2P7QS88</accession>